<feature type="chain" id="PRO_5046282464" evidence="1">
    <location>
        <begin position="24"/>
        <end position="249"/>
    </location>
</feature>
<keyword evidence="4" id="KW-1185">Reference proteome</keyword>
<dbReference type="Gene3D" id="3.30.565.40">
    <property type="entry name" value="Fervidobacterium nodosum Rt17-B1 like"/>
    <property type="match status" value="1"/>
</dbReference>
<feature type="signal peptide" evidence="1">
    <location>
        <begin position="1"/>
        <end position="23"/>
    </location>
</feature>
<feature type="domain" description="Deacetylase PdaC" evidence="2">
    <location>
        <begin position="60"/>
        <end position="136"/>
    </location>
</feature>
<dbReference type="EMBL" id="JBHUDE010000009">
    <property type="protein sequence ID" value="MFD1606607.1"/>
    <property type="molecule type" value="Genomic_DNA"/>
</dbReference>
<evidence type="ECO:0000259" key="2">
    <source>
        <dbReference type="Pfam" id="PF13739"/>
    </source>
</evidence>
<sequence>MTTKVFLLVTVSFALFTCGKVGATETAEVNNMWINSSPIIENGTKEKYEIIPEKYEDKNVVIEYPQITGISDKEKEDDINQLVKKEAIKPYLETIMQLEPDQHYEADGDYEIKMFNENILSIAYKSYNNITPSAHPFNRFFTTNIDLHTGELLFLPDFVENIDEAFIQKLKNATYIGDLEDKYVDQVKEMAFSSYENDQVLMEALADSEDRKHGIFIYVTEDSLGISLPVPHVAGDHVELEIPLHEIEN</sequence>
<keyword evidence="1" id="KW-0732">Signal</keyword>
<dbReference type="RefSeq" id="WP_251512876.1">
    <property type="nucleotide sequence ID" value="NZ_JAMBON010000008.1"/>
</dbReference>
<gene>
    <name evidence="3" type="ORF">ACFSBH_02880</name>
</gene>
<accession>A0ABW4HNE4</accession>
<evidence type="ECO:0000313" key="3">
    <source>
        <dbReference type="EMBL" id="MFD1606607.1"/>
    </source>
</evidence>
<dbReference type="InterPro" id="IPR025303">
    <property type="entry name" value="PdaC"/>
</dbReference>
<organism evidence="3 4">
    <name type="scientific">Oceanobacillus luteolus</name>
    <dbReference type="NCBI Taxonomy" id="1274358"/>
    <lineage>
        <taxon>Bacteria</taxon>
        <taxon>Bacillati</taxon>
        <taxon>Bacillota</taxon>
        <taxon>Bacilli</taxon>
        <taxon>Bacillales</taxon>
        <taxon>Bacillaceae</taxon>
        <taxon>Oceanobacillus</taxon>
    </lineage>
</organism>
<protein>
    <submittedName>
        <fullName evidence="3">PdaC/SigV domain-containing protein</fullName>
    </submittedName>
</protein>
<dbReference type="Proteomes" id="UP001597221">
    <property type="component" value="Unassembled WGS sequence"/>
</dbReference>
<proteinExistence type="predicted"/>
<dbReference type="Pfam" id="PF13739">
    <property type="entry name" value="PdaC"/>
    <property type="match status" value="1"/>
</dbReference>
<evidence type="ECO:0000313" key="4">
    <source>
        <dbReference type="Proteomes" id="UP001597221"/>
    </source>
</evidence>
<name>A0ABW4HNE4_9BACI</name>
<reference evidence="4" key="1">
    <citation type="journal article" date="2019" name="Int. J. Syst. Evol. Microbiol.">
        <title>The Global Catalogue of Microorganisms (GCM) 10K type strain sequencing project: providing services to taxonomists for standard genome sequencing and annotation.</title>
        <authorList>
            <consortium name="The Broad Institute Genomics Platform"/>
            <consortium name="The Broad Institute Genome Sequencing Center for Infectious Disease"/>
            <person name="Wu L."/>
            <person name="Ma J."/>
        </authorList>
    </citation>
    <scope>NUCLEOTIDE SEQUENCE [LARGE SCALE GENOMIC DNA]</scope>
    <source>
        <strain evidence="4">CGMCC 1.12376</strain>
    </source>
</reference>
<comment type="caution">
    <text evidence="3">The sequence shown here is derived from an EMBL/GenBank/DDBJ whole genome shotgun (WGS) entry which is preliminary data.</text>
</comment>
<evidence type="ECO:0000256" key="1">
    <source>
        <dbReference type="SAM" id="SignalP"/>
    </source>
</evidence>